<dbReference type="Pfam" id="PF08612">
    <property type="entry name" value="Med20"/>
    <property type="match status" value="1"/>
</dbReference>
<dbReference type="AlphaFoldDB" id="A0A438E8M2"/>
<accession>A0A438E8M2</accession>
<keyword evidence="4" id="KW-0010">Activator</keyword>
<gene>
    <name evidence="6" type="primary">MED20A_2</name>
    <name evidence="4" type="synonym">MED20</name>
    <name evidence="6" type="ORF">CK203_113528</name>
</gene>
<protein>
    <recommendedName>
        <fullName evidence="4">Mediator of RNA polymerase II transcription subunit 20</fullName>
    </recommendedName>
    <alternativeName>
        <fullName evidence="4">Mediator complex subunit 20</fullName>
    </alternativeName>
</protein>
<keyword evidence="5" id="KW-0732">Signal</keyword>
<dbReference type="GO" id="GO:0003712">
    <property type="term" value="F:transcription coregulator activity"/>
    <property type="evidence" value="ECO:0007669"/>
    <property type="project" value="InterPro"/>
</dbReference>
<comment type="subcellular location">
    <subcellularLocation>
        <location evidence="1 4">Nucleus</location>
    </subcellularLocation>
</comment>
<evidence type="ECO:0000256" key="3">
    <source>
        <dbReference type="ARBA" id="ARBA00023242"/>
    </source>
</evidence>
<evidence type="ECO:0000313" key="7">
    <source>
        <dbReference type="Proteomes" id="UP000288805"/>
    </source>
</evidence>
<dbReference type="PANTHER" id="PTHR12465:SF0">
    <property type="entry name" value="MEDIATOR OF RNA POLYMERASE II TRANSCRIPTION SUBUNIT 20"/>
    <property type="match status" value="1"/>
</dbReference>
<evidence type="ECO:0000256" key="2">
    <source>
        <dbReference type="ARBA" id="ARBA00010743"/>
    </source>
</evidence>
<dbReference type="Proteomes" id="UP000288805">
    <property type="component" value="Unassembled WGS sequence"/>
</dbReference>
<keyword evidence="3 4" id="KW-0539">Nucleus</keyword>
<keyword evidence="4" id="KW-0804">Transcription</keyword>
<sequence>MALCYFIAVVLSLKWLLSTLKPKRIETPPAKESSGWCIGAHSSSSSHYQISVTGLSSFLQLMLCSFSDADCSATSVSAFSFRLGGTGFPWEASNPLLNVWDLNDPVRRAAVEYFLCQGLWHGEEDGFSWMLSRMYNQKANFDRMLCELNRVKKELLNFSHKNLRLNGCESSYFELLGPLQVEYLPLSSMEKSRQILDGFVEIWQEAMSKRSLPGHFMHIEPNFAEFGLSDHYTSQHTAVQYATVMAQLISAVQTAQGVRN</sequence>
<dbReference type="InterPro" id="IPR013921">
    <property type="entry name" value="Mediator_Med20"/>
</dbReference>
<organism evidence="6 7">
    <name type="scientific">Vitis vinifera</name>
    <name type="common">Grape</name>
    <dbReference type="NCBI Taxonomy" id="29760"/>
    <lineage>
        <taxon>Eukaryota</taxon>
        <taxon>Viridiplantae</taxon>
        <taxon>Streptophyta</taxon>
        <taxon>Embryophyta</taxon>
        <taxon>Tracheophyta</taxon>
        <taxon>Spermatophyta</taxon>
        <taxon>Magnoliopsida</taxon>
        <taxon>eudicotyledons</taxon>
        <taxon>Gunneridae</taxon>
        <taxon>Pentapetalae</taxon>
        <taxon>rosids</taxon>
        <taxon>Vitales</taxon>
        <taxon>Vitaceae</taxon>
        <taxon>Viteae</taxon>
        <taxon>Vitis</taxon>
    </lineage>
</organism>
<name>A0A438E8M2_VITVI</name>
<keyword evidence="4" id="KW-0805">Transcription regulation</keyword>
<evidence type="ECO:0000256" key="4">
    <source>
        <dbReference type="RuleBase" id="RU364152"/>
    </source>
</evidence>
<evidence type="ECO:0000256" key="1">
    <source>
        <dbReference type="ARBA" id="ARBA00004123"/>
    </source>
</evidence>
<dbReference type="GO" id="GO:0016592">
    <property type="term" value="C:mediator complex"/>
    <property type="evidence" value="ECO:0007669"/>
    <property type="project" value="InterPro"/>
</dbReference>
<dbReference type="PANTHER" id="PTHR12465">
    <property type="entry name" value="UBIQUITIN SPECIFIC PROTEASE HOMOLOG 49"/>
    <property type="match status" value="1"/>
</dbReference>
<comment type="subunit">
    <text evidence="4">Component of the Mediator complex.</text>
</comment>
<feature type="chain" id="PRO_5019050618" description="Mediator of RNA polymerase II transcription subunit 20" evidence="5">
    <location>
        <begin position="20"/>
        <end position="260"/>
    </location>
</feature>
<comment type="similarity">
    <text evidence="2 4">Belongs to the Mediator complex subunit 20 family.</text>
</comment>
<reference evidence="6 7" key="1">
    <citation type="journal article" date="2018" name="PLoS Genet.">
        <title>Population sequencing reveals clonal diversity and ancestral inbreeding in the grapevine cultivar Chardonnay.</title>
        <authorList>
            <person name="Roach M.J."/>
            <person name="Johnson D.L."/>
            <person name="Bohlmann J."/>
            <person name="van Vuuren H.J."/>
            <person name="Jones S.J."/>
            <person name="Pretorius I.S."/>
            <person name="Schmidt S.A."/>
            <person name="Borneman A.R."/>
        </authorList>
    </citation>
    <scope>NUCLEOTIDE SEQUENCE [LARGE SCALE GENOMIC DNA]</scope>
    <source>
        <strain evidence="7">cv. Chardonnay</strain>
        <tissue evidence="6">Leaf</tissue>
    </source>
</reference>
<feature type="signal peptide" evidence="5">
    <location>
        <begin position="1"/>
        <end position="19"/>
    </location>
</feature>
<evidence type="ECO:0000256" key="5">
    <source>
        <dbReference type="SAM" id="SignalP"/>
    </source>
</evidence>
<evidence type="ECO:0000313" key="6">
    <source>
        <dbReference type="EMBL" id="RVW43999.1"/>
    </source>
</evidence>
<comment type="caution">
    <text evidence="6">The sequence shown here is derived from an EMBL/GenBank/DDBJ whole genome shotgun (WGS) entry which is preliminary data.</text>
</comment>
<comment type="function">
    <text evidence="4">Component of the Mediator complex, a coactivator involved in the regulated transcription of nearly all RNA polymerase II-dependent genes. Mediator functions as a bridge to convey information from gene-specific regulatory proteins to the basal RNA polymerase II transcription machinery. Mediator is recruited to promoters by direct interactions with regulatory proteins and serves as a scaffold for the assembly of a functional preinitiation complex with RNA polymerase II and the general transcription factors.</text>
</comment>
<dbReference type="GO" id="GO:0006357">
    <property type="term" value="P:regulation of transcription by RNA polymerase II"/>
    <property type="evidence" value="ECO:0007669"/>
    <property type="project" value="InterPro"/>
</dbReference>
<dbReference type="EMBL" id="QGNW01001364">
    <property type="protein sequence ID" value="RVW43999.1"/>
    <property type="molecule type" value="Genomic_DNA"/>
</dbReference>
<proteinExistence type="inferred from homology"/>